<dbReference type="AlphaFoldDB" id="A0A1B6M945"/>
<evidence type="ECO:0000256" key="1">
    <source>
        <dbReference type="SAM" id="MobiDB-lite"/>
    </source>
</evidence>
<gene>
    <name evidence="2" type="ORF">g.303</name>
</gene>
<proteinExistence type="predicted"/>
<feature type="non-terminal residue" evidence="2">
    <location>
        <position position="1"/>
    </location>
</feature>
<protein>
    <submittedName>
        <fullName evidence="2">Uncharacterized protein</fullName>
    </submittedName>
</protein>
<accession>A0A1B6M945</accession>
<sequence length="102" mass="12064">QFPGEVFQVLQSLQMLFLNPVFGEQTLLKVRRDYYDFIQERRRSKHQKEILHEEVLKQKLLQSNNAKGKAKSPKPDKTKKNEKTTDMQSTETGKQKDKDKDK</sequence>
<name>A0A1B6M945_9HEMI</name>
<dbReference type="EMBL" id="GEBQ01007538">
    <property type="protein sequence ID" value="JAT32439.1"/>
    <property type="molecule type" value="Transcribed_RNA"/>
</dbReference>
<evidence type="ECO:0000313" key="2">
    <source>
        <dbReference type="EMBL" id="JAT32439.1"/>
    </source>
</evidence>
<reference evidence="2" key="1">
    <citation type="submission" date="2015-11" db="EMBL/GenBank/DDBJ databases">
        <title>De novo transcriptome assembly of four potential Pierce s Disease insect vectors from Arizona vineyards.</title>
        <authorList>
            <person name="Tassone E.E."/>
        </authorList>
    </citation>
    <scope>NUCLEOTIDE SEQUENCE</scope>
</reference>
<feature type="region of interest" description="Disordered" evidence="1">
    <location>
        <begin position="59"/>
        <end position="102"/>
    </location>
</feature>
<organism evidence="2">
    <name type="scientific">Graphocephala atropunctata</name>
    <dbReference type="NCBI Taxonomy" id="36148"/>
    <lineage>
        <taxon>Eukaryota</taxon>
        <taxon>Metazoa</taxon>
        <taxon>Ecdysozoa</taxon>
        <taxon>Arthropoda</taxon>
        <taxon>Hexapoda</taxon>
        <taxon>Insecta</taxon>
        <taxon>Pterygota</taxon>
        <taxon>Neoptera</taxon>
        <taxon>Paraneoptera</taxon>
        <taxon>Hemiptera</taxon>
        <taxon>Auchenorrhyncha</taxon>
        <taxon>Membracoidea</taxon>
        <taxon>Cicadellidae</taxon>
        <taxon>Cicadellinae</taxon>
        <taxon>Cicadellini</taxon>
        <taxon>Graphocephala</taxon>
    </lineage>
</organism>
<feature type="compositionally biased region" description="Basic and acidic residues" evidence="1">
    <location>
        <begin position="93"/>
        <end position="102"/>
    </location>
</feature>
<feature type="compositionally biased region" description="Basic and acidic residues" evidence="1">
    <location>
        <begin position="73"/>
        <end position="85"/>
    </location>
</feature>
<feature type="non-terminal residue" evidence="2">
    <location>
        <position position="102"/>
    </location>
</feature>